<feature type="domain" description="GST N-terminal" evidence="1">
    <location>
        <begin position="1"/>
        <end position="77"/>
    </location>
</feature>
<evidence type="ECO:0000313" key="4">
    <source>
        <dbReference type="Proteomes" id="UP000051254"/>
    </source>
</evidence>
<keyword evidence="4" id="KW-1185">Reference proteome</keyword>
<dbReference type="RefSeq" id="WP_057667257.1">
    <property type="nucleotide sequence ID" value="NZ_LDJH01000027.1"/>
</dbReference>
<dbReference type="PROSITE" id="PS50404">
    <property type="entry name" value="GST_NTER"/>
    <property type="match status" value="1"/>
</dbReference>
<dbReference type="InterPro" id="IPR010987">
    <property type="entry name" value="Glutathione-S-Trfase_C-like"/>
</dbReference>
<dbReference type="SUPFAM" id="SSF52833">
    <property type="entry name" value="Thioredoxin-like"/>
    <property type="match status" value="1"/>
</dbReference>
<dbReference type="SFLD" id="SFLDG01150">
    <property type="entry name" value="Main.1:_Beta-like"/>
    <property type="match status" value="1"/>
</dbReference>
<feature type="domain" description="GST C-terminal" evidence="2">
    <location>
        <begin position="83"/>
        <end position="206"/>
    </location>
</feature>
<comment type="caution">
    <text evidence="3">The sequence shown here is derived from an EMBL/GenBank/DDBJ whole genome shotgun (WGS) entry which is preliminary data.</text>
</comment>
<dbReference type="Proteomes" id="UP000051254">
    <property type="component" value="Unassembled WGS sequence"/>
</dbReference>
<dbReference type="CDD" id="cd03188">
    <property type="entry name" value="GST_C_Beta"/>
    <property type="match status" value="1"/>
</dbReference>
<dbReference type="OrthoDB" id="8772754at2"/>
<dbReference type="SFLD" id="SFLDG00358">
    <property type="entry name" value="Main_(cytGST)"/>
    <property type="match status" value="1"/>
</dbReference>
<dbReference type="Gene3D" id="1.20.1050.10">
    <property type="match status" value="1"/>
</dbReference>
<sequence length="206" mass="22281">MKLYSKPGACSLVDHIVLYWSGLPFEVELVDLAQMKSPEFLALNPAGAVPLLCEGDWALTQNPAILHYIADQVPDKALDGGSDLRTRAEVNRWLAFLNADLHPQYFPMFGATAYLEDAAVIARTQAHAKQKLRSLYQRADAHLAGGQQWLAGTAHPTIADAYLYVTLRWAQGIGVDLSGLDALAGLRARMEANAGVQAALKAEGLA</sequence>
<dbReference type="Gene3D" id="3.40.30.10">
    <property type="entry name" value="Glutaredoxin"/>
    <property type="match status" value="1"/>
</dbReference>
<protein>
    <submittedName>
        <fullName evidence="3">Glutathione S-transferase</fullName>
    </submittedName>
</protein>
<dbReference type="PATRIC" id="fig|266128.3.peg.1549"/>
<proteinExistence type="predicted"/>
<evidence type="ECO:0000259" key="2">
    <source>
        <dbReference type="PROSITE" id="PS50405"/>
    </source>
</evidence>
<dbReference type="SFLD" id="SFLDS00019">
    <property type="entry name" value="Glutathione_Transferase_(cytos"/>
    <property type="match status" value="1"/>
</dbReference>
<dbReference type="AlphaFoldDB" id="A0A0R0BCI3"/>
<dbReference type="InterPro" id="IPR004045">
    <property type="entry name" value="Glutathione_S-Trfase_N"/>
</dbReference>
<dbReference type="PROSITE" id="PS50405">
    <property type="entry name" value="GST_CTER"/>
    <property type="match status" value="1"/>
</dbReference>
<dbReference type="SUPFAM" id="SSF47616">
    <property type="entry name" value="GST C-terminal domain-like"/>
    <property type="match status" value="1"/>
</dbReference>
<dbReference type="InterPro" id="IPR036249">
    <property type="entry name" value="Thioredoxin-like_sf"/>
</dbReference>
<organism evidence="3 4">
    <name type="scientific">Stenotrophomonas koreensis</name>
    <dbReference type="NCBI Taxonomy" id="266128"/>
    <lineage>
        <taxon>Bacteria</taxon>
        <taxon>Pseudomonadati</taxon>
        <taxon>Pseudomonadota</taxon>
        <taxon>Gammaproteobacteria</taxon>
        <taxon>Lysobacterales</taxon>
        <taxon>Lysobacteraceae</taxon>
        <taxon>Stenotrophomonas</taxon>
    </lineage>
</organism>
<dbReference type="STRING" id="266128.ABB25_12460"/>
<keyword evidence="3" id="KW-0808">Transferase</keyword>
<dbReference type="PANTHER" id="PTHR44051">
    <property type="entry name" value="GLUTATHIONE S-TRANSFERASE-RELATED"/>
    <property type="match status" value="1"/>
</dbReference>
<dbReference type="Pfam" id="PF13410">
    <property type="entry name" value="GST_C_2"/>
    <property type="match status" value="1"/>
</dbReference>
<evidence type="ECO:0000313" key="3">
    <source>
        <dbReference type="EMBL" id="KRG55119.1"/>
    </source>
</evidence>
<dbReference type="CDD" id="cd03057">
    <property type="entry name" value="GST_N_Beta"/>
    <property type="match status" value="1"/>
</dbReference>
<dbReference type="InterPro" id="IPR040079">
    <property type="entry name" value="Glutathione_S-Trfase"/>
</dbReference>
<reference evidence="3 4" key="1">
    <citation type="submission" date="2015-05" db="EMBL/GenBank/DDBJ databases">
        <title>Genome sequencing and analysis of members of genus Stenotrophomonas.</title>
        <authorList>
            <person name="Patil P.P."/>
            <person name="Midha S."/>
            <person name="Patil P.B."/>
        </authorList>
    </citation>
    <scope>NUCLEOTIDE SEQUENCE [LARGE SCALE GENOMIC DNA]</scope>
    <source>
        <strain evidence="3 4">DSM 17805</strain>
    </source>
</reference>
<dbReference type="InterPro" id="IPR036282">
    <property type="entry name" value="Glutathione-S-Trfase_C_sf"/>
</dbReference>
<accession>A0A0R0BCI3</accession>
<gene>
    <name evidence="3" type="ORF">ABB25_12460</name>
</gene>
<dbReference type="GO" id="GO:0016740">
    <property type="term" value="F:transferase activity"/>
    <property type="evidence" value="ECO:0007669"/>
    <property type="project" value="UniProtKB-KW"/>
</dbReference>
<dbReference type="EMBL" id="LDJH01000027">
    <property type="protein sequence ID" value="KRG55119.1"/>
    <property type="molecule type" value="Genomic_DNA"/>
</dbReference>
<name>A0A0R0BCI3_9GAMM</name>
<evidence type="ECO:0000259" key="1">
    <source>
        <dbReference type="PROSITE" id="PS50404"/>
    </source>
</evidence>
<dbReference type="Pfam" id="PF02798">
    <property type="entry name" value="GST_N"/>
    <property type="match status" value="1"/>
</dbReference>
<dbReference type="PANTHER" id="PTHR44051:SF8">
    <property type="entry name" value="GLUTATHIONE S-TRANSFERASE GSTA"/>
    <property type="match status" value="1"/>
</dbReference>